<dbReference type="STRING" id="1325735.A0A428T672"/>
<dbReference type="AlphaFoldDB" id="A0A428T672"/>
<sequence length="413" mass="47231">MRYIDETESGDGPLELVDPSKVTTLPPFIPRSANEIAWSCIRDLRDSLQSYWQHFVKVSQNLDHAIINRLYEDYKDASGLQEAGVFAFRNTMIGPAPNDLKKIFAFCSLSYATSRLLHAKGRFEKTEIMAGVSLWLRALENPGEQEAFKILAHSLWPETRSHIDFFDQGPTIQGLDFRITDFVGQEPHNFPDDTLQGQLAGPGHDQFGALGLSPMPIVSPDITKQHISIPSVASIWTNDPRELHHTKVFDAVVQYCRDNGDFWYNLSDQGAISKDIRSLLTWNQQCAREKKLIYEQYMEHLLLEKDTKDVTSRGIVSVAKRFIDTGYLQSTDEAKTYMIKMASLIFTDSRAHERFITWITGFKYPFLCPTCHREFSRKYNMERHYEDVHNRKARKEGARAGGSKPEMPVADSL</sequence>
<feature type="region of interest" description="Disordered" evidence="2">
    <location>
        <begin position="388"/>
        <end position="413"/>
    </location>
</feature>
<keyword evidence="1" id="KW-0863">Zinc-finger</keyword>
<dbReference type="GO" id="GO:0008270">
    <property type="term" value="F:zinc ion binding"/>
    <property type="evidence" value="ECO:0007669"/>
    <property type="project" value="UniProtKB-KW"/>
</dbReference>
<keyword evidence="1" id="KW-0862">Zinc</keyword>
<evidence type="ECO:0000256" key="2">
    <source>
        <dbReference type="SAM" id="MobiDB-lite"/>
    </source>
</evidence>
<protein>
    <recommendedName>
        <fullName evidence="3">C2H2-type domain-containing protein</fullName>
    </recommendedName>
</protein>
<evidence type="ECO:0000313" key="5">
    <source>
        <dbReference type="Proteomes" id="UP000287144"/>
    </source>
</evidence>
<keyword evidence="1" id="KW-0479">Metal-binding</keyword>
<organism evidence="4 5">
    <name type="scientific">Fusarium oligoseptatum</name>
    <dbReference type="NCBI Taxonomy" id="2604345"/>
    <lineage>
        <taxon>Eukaryota</taxon>
        <taxon>Fungi</taxon>
        <taxon>Dikarya</taxon>
        <taxon>Ascomycota</taxon>
        <taxon>Pezizomycotina</taxon>
        <taxon>Sordariomycetes</taxon>
        <taxon>Hypocreomycetidae</taxon>
        <taxon>Hypocreales</taxon>
        <taxon>Nectriaceae</taxon>
        <taxon>Fusarium</taxon>
        <taxon>Fusarium solani species complex</taxon>
    </lineage>
</organism>
<dbReference type="InterPro" id="IPR036236">
    <property type="entry name" value="Znf_C2H2_sf"/>
</dbReference>
<name>A0A428T672_9HYPO</name>
<dbReference type="Proteomes" id="UP000287144">
    <property type="component" value="Unassembled WGS sequence"/>
</dbReference>
<accession>A0A428T672</accession>
<gene>
    <name evidence="4" type="ORF">CEP52_010829</name>
</gene>
<feature type="domain" description="C2H2-type" evidence="3">
    <location>
        <begin position="366"/>
        <end position="394"/>
    </location>
</feature>
<dbReference type="SUPFAM" id="SSF57667">
    <property type="entry name" value="beta-beta-alpha zinc fingers"/>
    <property type="match status" value="1"/>
</dbReference>
<dbReference type="EMBL" id="NKCK01000125">
    <property type="protein sequence ID" value="RSL97526.1"/>
    <property type="molecule type" value="Genomic_DNA"/>
</dbReference>
<dbReference type="InterPro" id="IPR013087">
    <property type="entry name" value="Znf_C2H2_type"/>
</dbReference>
<reference evidence="4 5" key="1">
    <citation type="submission" date="2017-06" db="EMBL/GenBank/DDBJ databases">
        <title>Comparative genomic analysis of Ambrosia Fusariam Clade fungi.</title>
        <authorList>
            <person name="Stajich J.E."/>
            <person name="Carrillo J."/>
            <person name="Kijimoto T."/>
            <person name="Eskalen A."/>
            <person name="O'Donnell K."/>
            <person name="Kasson M."/>
        </authorList>
    </citation>
    <scope>NUCLEOTIDE SEQUENCE [LARGE SCALE GENOMIC DNA]</scope>
    <source>
        <strain evidence="4 5">NRRL62579</strain>
    </source>
</reference>
<evidence type="ECO:0000256" key="1">
    <source>
        <dbReference type="PROSITE-ProRule" id="PRU00042"/>
    </source>
</evidence>
<comment type="caution">
    <text evidence="4">The sequence shown here is derived from an EMBL/GenBank/DDBJ whole genome shotgun (WGS) entry which is preliminary data.</text>
</comment>
<proteinExistence type="predicted"/>
<dbReference type="PROSITE" id="PS00028">
    <property type="entry name" value="ZINC_FINGER_C2H2_1"/>
    <property type="match status" value="1"/>
</dbReference>
<feature type="compositionally biased region" description="Basic and acidic residues" evidence="2">
    <location>
        <begin position="388"/>
        <end position="398"/>
    </location>
</feature>
<evidence type="ECO:0000259" key="3">
    <source>
        <dbReference type="PROSITE" id="PS50157"/>
    </source>
</evidence>
<dbReference type="Gene3D" id="3.30.160.60">
    <property type="entry name" value="Classic Zinc Finger"/>
    <property type="match status" value="1"/>
</dbReference>
<keyword evidence="5" id="KW-1185">Reference proteome</keyword>
<evidence type="ECO:0000313" key="4">
    <source>
        <dbReference type="EMBL" id="RSL97526.1"/>
    </source>
</evidence>
<dbReference type="PROSITE" id="PS50157">
    <property type="entry name" value="ZINC_FINGER_C2H2_2"/>
    <property type="match status" value="1"/>
</dbReference>